<reference evidence="4" key="2">
    <citation type="submission" date="2013-06" db="EMBL/GenBank/DDBJ databases">
        <title>Draft genome sequence of Clostridium hylemonae (DSM 15053).</title>
        <authorList>
            <person name="Sudarsanam P."/>
            <person name="Ley R."/>
            <person name="Guruge J."/>
            <person name="Turnbaugh P.J."/>
            <person name="Mahowald M."/>
            <person name="Liep D."/>
            <person name="Gordon J."/>
        </authorList>
    </citation>
    <scope>NUCLEOTIDE SEQUENCE</scope>
    <source>
        <strain evidence="4">DSM 15053</strain>
    </source>
</reference>
<comment type="caution">
    <text evidence="4">The sequence shown here is derived from an EMBL/GenBank/DDBJ whole genome shotgun (WGS) entry which is preliminary data.</text>
</comment>
<feature type="domain" description="Class II aldolase/adducin N-terminal" evidence="3">
    <location>
        <begin position="20"/>
        <end position="198"/>
    </location>
</feature>
<dbReference type="InterPro" id="IPR001303">
    <property type="entry name" value="Aldolase_II/adducin_N"/>
</dbReference>
<gene>
    <name evidence="4" type="ORF">CLOHYLEM_06439</name>
</gene>
<dbReference type="EMBL" id="ABYI02000024">
    <property type="protein sequence ID" value="EEG73493.1"/>
    <property type="molecule type" value="Genomic_DNA"/>
</dbReference>
<dbReference type="SUPFAM" id="SSF53639">
    <property type="entry name" value="AraD/HMP-PK domain-like"/>
    <property type="match status" value="1"/>
</dbReference>
<name>C0C2Y2_9FIRM</name>
<organism evidence="4 5">
    <name type="scientific">[Clostridium] hylemonae DSM 15053</name>
    <dbReference type="NCBI Taxonomy" id="553973"/>
    <lineage>
        <taxon>Bacteria</taxon>
        <taxon>Bacillati</taxon>
        <taxon>Bacillota</taxon>
        <taxon>Clostridia</taxon>
        <taxon>Lachnospirales</taxon>
        <taxon>Lachnospiraceae</taxon>
    </lineage>
</organism>
<dbReference type="PANTHER" id="PTHR22789:SF0">
    <property type="entry name" value="3-OXO-TETRONATE 4-PHOSPHATE DECARBOXYLASE-RELATED"/>
    <property type="match status" value="1"/>
</dbReference>
<proteinExistence type="predicted"/>
<keyword evidence="1" id="KW-0479">Metal-binding</keyword>
<dbReference type="Pfam" id="PF00596">
    <property type="entry name" value="Aldolase_II"/>
    <property type="match status" value="1"/>
</dbReference>
<accession>C0C2Y2</accession>
<dbReference type="STRING" id="553973.CLOHYLEM_06439"/>
<evidence type="ECO:0000256" key="1">
    <source>
        <dbReference type="ARBA" id="ARBA00022723"/>
    </source>
</evidence>
<reference evidence="4" key="1">
    <citation type="submission" date="2009-02" db="EMBL/GenBank/DDBJ databases">
        <authorList>
            <person name="Fulton L."/>
            <person name="Clifton S."/>
            <person name="Fulton B."/>
            <person name="Xu J."/>
            <person name="Minx P."/>
            <person name="Pepin K.H."/>
            <person name="Johnson M."/>
            <person name="Bhonagiri V."/>
            <person name="Nash W.E."/>
            <person name="Mardis E.R."/>
            <person name="Wilson R.K."/>
        </authorList>
    </citation>
    <scope>NUCLEOTIDE SEQUENCE [LARGE SCALE GENOMIC DNA]</scope>
    <source>
        <strain evidence="4">DSM 15053</strain>
    </source>
</reference>
<evidence type="ECO:0000259" key="3">
    <source>
        <dbReference type="SMART" id="SM01007"/>
    </source>
</evidence>
<dbReference type="GO" id="GO:0019323">
    <property type="term" value="P:pentose catabolic process"/>
    <property type="evidence" value="ECO:0007669"/>
    <property type="project" value="TreeGrafter"/>
</dbReference>
<dbReference type="InterPro" id="IPR050197">
    <property type="entry name" value="Aldolase_class_II_sugar_metab"/>
</dbReference>
<dbReference type="Gene3D" id="3.40.225.10">
    <property type="entry name" value="Class II aldolase/adducin N-terminal domain"/>
    <property type="match status" value="1"/>
</dbReference>
<dbReference type="GO" id="GO:0016832">
    <property type="term" value="F:aldehyde-lyase activity"/>
    <property type="evidence" value="ECO:0007669"/>
    <property type="project" value="TreeGrafter"/>
</dbReference>
<dbReference type="GO" id="GO:0046872">
    <property type="term" value="F:metal ion binding"/>
    <property type="evidence" value="ECO:0007669"/>
    <property type="project" value="UniProtKB-KW"/>
</dbReference>
<dbReference type="Proteomes" id="UP000004893">
    <property type="component" value="Unassembled WGS sequence"/>
</dbReference>
<dbReference type="PANTHER" id="PTHR22789">
    <property type="entry name" value="FUCULOSE PHOSPHATE ALDOLASE"/>
    <property type="match status" value="1"/>
</dbReference>
<evidence type="ECO:0000256" key="2">
    <source>
        <dbReference type="ARBA" id="ARBA00023239"/>
    </source>
</evidence>
<dbReference type="AlphaFoldDB" id="C0C2Y2"/>
<dbReference type="SMART" id="SM01007">
    <property type="entry name" value="Aldolase_II"/>
    <property type="match status" value="1"/>
</dbReference>
<protein>
    <submittedName>
        <fullName evidence="4">Aldolase</fullName>
    </submittedName>
</protein>
<evidence type="ECO:0000313" key="5">
    <source>
        <dbReference type="Proteomes" id="UP000004893"/>
    </source>
</evidence>
<dbReference type="InterPro" id="IPR036409">
    <property type="entry name" value="Aldolase_II/adducin_N_sf"/>
</dbReference>
<keyword evidence="2" id="KW-0456">Lyase</keyword>
<dbReference type="GO" id="GO:0005829">
    <property type="term" value="C:cytosol"/>
    <property type="evidence" value="ECO:0007669"/>
    <property type="project" value="TreeGrafter"/>
</dbReference>
<keyword evidence="5" id="KW-1185">Reference proteome</keyword>
<evidence type="ECO:0000313" key="4">
    <source>
        <dbReference type="EMBL" id="EEG73493.1"/>
    </source>
</evidence>
<dbReference type="HOGENOM" id="CLU_006033_3_2_9"/>
<dbReference type="eggNOG" id="COG0235">
    <property type="taxonomic scope" value="Bacteria"/>
</dbReference>
<sequence>MARAGRERRVMEQSLETCFEEAVRAAGLLFDRNKVTGSTGNISFRYGGNMYISGNGTCFGWLGRSDFAVIDSSGRQLSDIKPSKEYPLHKIIYDAKPEIHAVIHTHSFYSTLVSCMADEQSRDVFSDITPYLRMKVGTIGMIPRAVPGSAELFDALAQRVHDSGGYLLADHGPLIGGTDIRSAFYGIEEIEETSKIHYYLQAIERRE</sequence>